<keyword evidence="3" id="KW-1185">Reference proteome</keyword>
<dbReference type="AlphaFoldDB" id="A0A7M1SQP4"/>
<protein>
    <submittedName>
        <fullName evidence="2">Extracellular solute-binding protein</fullName>
    </submittedName>
</protein>
<dbReference type="KEGG" id="halt:IM660_14770"/>
<dbReference type="InterPro" id="IPR006059">
    <property type="entry name" value="SBP"/>
</dbReference>
<dbReference type="EMBL" id="CP063169">
    <property type="protein sequence ID" value="QOR69899.1"/>
    <property type="molecule type" value="Genomic_DNA"/>
</dbReference>
<accession>A0A7M1SQP4</accession>
<name>A0A7M1SQP4_9MICO</name>
<dbReference type="RefSeq" id="WP_193496609.1">
    <property type="nucleotide sequence ID" value="NZ_CP063169.1"/>
</dbReference>
<sequence length="549" mass="58061">MSGTAISRRRILQGFGGAALLGTTGTLAACGGSSSGEETGAPDPSAGSAPSDVIPNFVASSFVEPDLPGSEAGVQAGFLSYPADPVQVHSEAPGKGGTVSALTFTWDAAAPGLGQNAYWQTLNERLGVELDLTYSPGGDYPNKFATTIAGGDVPDMTVVRTPQPNLPDLLAAQFQDLSEYLGGSAVERYSGLAALPTVSWKACVFGGRLFGIPIARPLVGTVLFARRDILQDMSLPEQPADYDEFRELVGELSNASENRWAMADPGAGLQAVKEMLHLPATWMEDGGSFTHVMETEEYKQVLADVTEMWEAGVFHPDSLSANNNQRNDWFTAGTISLNRAGAAGWNKFYDWGADVPGYEPMGLAMPGYDGGPGGHTAGSVTTGMLSFKQADAGRIEELLAIADYLATPFGTAEYLFRHFGEGGVHHELDGSDPILTDQGSVETVLPVKYLADSDGVVYAPGNEAATRSQHDYQSTVIPNVIPDPTVGLFSNLDATDGKTINGALRDFQIDVIAGRRSLDEWDAEVASWREAGGDDIRAEYEAAFAEANG</sequence>
<dbReference type="SUPFAM" id="SSF53850">
    <property type="entry name" value="Periplasmic binding protein-like II"/>
    <property type="match status" value="1"/>
</dbReference>
<gene>
    <name evidence="2" type="ORF">IM660_14770</name>
</gene>
<dbReference type="Gene3D" id="3.40.190.10">
    <property type="entry name" value="Periplasmic binding protein-like II"/>
    <property type="match status" value="1"/>
</dbReference>
<evidence type="ECO:0000256" key="1">
    <source>
        <dbReference type="SAM" id="MobiDB-lite"/>
    </source>
</evidence>
<dbReference type="Pfam" id="PF13416">
    <property type="entry name" value="SBP_bac_8"/>
    <property type="match status" value="1"/>
</dbReference>
<evidence type="ECO:0000313" key="3">
    <source>
        <dbReference type="Proteomes" id="UP000593758"/>
    </source>
</evidence>
<evidence type="ECO:0000313" key="2">
    <source>
        <dbReference type="EMBL" id="QOR69899.1"/>
    </source>
</evidence>
<organism evidence="2 3">
    <name type="scientific">Ruania alkalisoli</name>
    <dbReference type="NCBI Taxonomy" id="2779775"/>
    <lineage>
        <taxon>Bacteria</taxon>
        <taxon>Bacillati</taxon>
        <taxon>Actinomycetota</taxon>
        <taxon>Actinomycetes</taxon>
        <taxon>Micrococcales</taxon>
        <taxon>Ruaniaceae</taxon>
        <taxon>Ruania</taxon>
    </lineage>
</organism>
<proteinExistence type="predicted"/>
<reference evidence="2 3" key="1">
    <citation type="submission" date="2020-10" db="EMBL/GenBank/DDBJ databases">
        <title>Haloactinobacterium sp. RN3S43, a bacterium isolated from saline soil.</title>
        <authorList>
            <person name="Sun J.-Q."/>
        </authorList>
    </citation>
    <scope>NUCLEOTIDE SEQUENCE [LARGE SCALE GENOMIC DNA]</scope>
    <source>
        <strain evidence="2 3">RN3S43</strain>
    </source>
</reference>
<dbReference type="Proteomes" id="UP000593758">
    <property type="component" value="Chromosome"/>
</dbReference>
<feature type="region of interest" description="Disordered" evidence="1">
    <location>
        <begin position="31"/>
        <end position="50"/>
    </location>
</feature>